<dbReference type="Proteomes" id="UP001201980">
    <property type="component" value="Unassembled WGS sequence"/>
</dbReference>
<accession>A0AAD5RFV3</accession>
<keyword evidence="3" id="KW-1185">Reference proteome</keyword>
<feature type="region of interest" description="Disordered" evidence="1">
    <location>
        <begin position="162"/>
        <end position="221"/>
    </location>
</feature>
<protein>
    <submittedName>
        <fullName evidence="2">Uncharacterized protein</fullName>
    </submittedName>
</protein>
<sequence>MCHATRVRYACDHTQWQKPFGKGNPESGCITSNLPGRICPLMLWIVSEEVSEDTCDWCRGNFETVNEILPPGPAPAAAAAAAPGPKPQRIRGIPFDQLPANMESSVGVRLSGIDPALGAGPAALRVGPSGERAVYGGYGWLQPNKFNTGFDPAAPELHMNRQRREAKELAADGEQNGDPGAGGVGQDAQTNESEEDASSPGDSGESNGSASGDDGGESPVL</sequence>
<organism evidence="2 3">
    <name type="scientific">Zalerion maritima</name>
    <dbReference type="NCBI Taxonomy" id="339359"/>
    <lineage>
        <taxon>Eukaryota</taxon>
        <taxon>Fungi</taxon>
        <taxon>Dikarya</taxon>
        <taxon>Ascomycota</taxon>
        <taxon>Pezizomycotina</taxon>
        <taxon>Sordariomycetes</taxon>
        <taxon>Lulworthiomycetidae</taxon>
        <taxon>Lulworthiales</taxon>
        <taxon>Lulworthiaceae</taxon>
        <taxon>Zalerion</taxon>
    </lineage>
</organism>
<reference evidence="2" key="1">
    <citation type="submission" date="2022-07" db="EMBL/GenBank/DDBJ databases">
        <title>Draft genome sequence of Zalerion maritima ATCC 34329, a (micro)plastics degrading marine fungus.</title>
        <authorList>
            <person name="Paco A."/>
            <person name="Goncalves M.F.M."/>
            <person name="Rocha-Santos T.A.P."/>
            <person name="Alves A."/>
        </authorList>
    </citation>
    <scope>NUCLEOTIDE SEQUENCE</scope>
    <source>
        <strain evidence="2">ATCC 34329</strain>
    </source>
</reference>
<comment type="caution">
    <text evidence="2">The sequence shown here is derived from an EMBL/GenBank/DDBJ whole genome shotgun (WGS) entry which is preliminary data.</text>
</comment>
<name>A0AAD5RFV3_9PEZI</name>
<evidence type="ECO:0000313" key="2">
    <source>
        <dbReference type="EMBL" id="KAJ2891606.1"/>
    </source>
</evidence>
<evidence type="ECO:0000256" key="1">
    <source>
        <dbReference type="SAM" id="MobiDB-lite"/>
    </source>
</evidence>
<dbReference type="AlphaFoldDB" id="A0AAD5RFV3"/>
<evidence type="ECO:0000313" key="3">
    <source>
        <dbReference type="Proteomes" id="UP001201980"/>
    </source>
</evidence>
<dbReference type="EMBL" id="JAKWBI020001041">
    <property type="protein sequence ID" value="KAJ2891606.1"/>
    <property type="molecule type" value="Genomic_DNA"/>
</dbReference>
<feature type="compositionally biased region" description="Polar residues" evidence="1">
    <location>
        <begin position="200"/>
        <end position="210"/>
    </location>
</feature>
<gene>
    <name evidence="2" type="ORF">MKZ38_000181</name>
</gene>
<proteinExistence type="predicted"/>